<keyword evidence="4" id="KW-0808">Transferase</keyword>
<evidence type="ECO:0000256" key="3">
    <source>
        <dbReference type="ARBA" id="ARBA00022597"/>
    </source>
</evidence>
<proteinExistence type="predicted"/>
<evidence type="ECO:0000259" key="7">
    <source>
        <dbReference type="PROSITE" id="PS51093"/>
    </source>
</evidence>
<dbReference type="Gene3D" id="2.70.70.10">
    <property type="entry name" value="Glucose Permease (Domain IIA)"/>
    <property type="match status" value="1"/>
</dbReference>
<dbReference type="GO" id="GO:0016301">
    <property type="term" value="F:kinase activity"/>
    <property type="evidence" value="ECO:0007669"/>
    <property type="project" value="UniProtKB-KW"/>
</dbReference>
<keyword evidence="2" id="KW-0813">Transport</keyword>
<dbReference type="GO" id="GO:0009401">
    <property type="term" value="P:phosphoenolpyruvate-dependent sugar phosphotransferase system"/>
    <property type="evidence" value="ECO:0007669"/>
    <property type="project" value="UniProtKB-KW"/>
</dbReference>
<keyword evidence="9" id="KW-1185">Reference proteome</keyword>
<comment type="subcellular location">
    <subcellularLocation>
        <location evidence="1">Cytoplasm</location>
    </subcellularLocation>
</comment>
<organism evidence="8 9">
    <name type="scientific">Sporolactobacillus inulinus CASD</name>
    <dbReference type="NCBI Taxonomy" id="1069536"/>
    <lineage>
        <taxon>Bacteria</taxon>
        <taxon>Bacillati</taxon>
        <taxon>Bacillota</taxon>
        <taxon>Bacilli</taxon>
        <taxon>Bacillales</taxon>
        <taxon>Sporolactobacillaceae</taxon>
        <taxon>Sporolactobacillus</taxon>
    </lineage>
</organism>
<keyword evidence="6" id="KW-0418">Kinase</keyword>
<evidence type="ECO:0000256" key="2">
    <source>
        <dbReference type="ARBA" id="ARBA00022448"/>
    </source>
</evidence>
<accession>A0A0U1QNS0</accession>
<dbReference type="RefSeq" id="WP_010023382.1">
    <property type="nucleotide sequence ID" value="NZ_AFVQ02000100.1"/>
</dbReference>
<dbReference type="InterPro" id="IPR011055">
    <property type="entry name" value="Dup_hybrid_motif"/>
</dbReference>
<evidence type="ECO:0000313" key="9">
    <source>
        <dbReference type="Proteomes" id="UP000035553"/>
    </source>
</evidence>
<dbReference type="InterPro" id="IPR050890">
    <property type="entry name" value="PTS_EIIA_component"/>
</dbReference>
<dbReference type="PROSITE" id="PS00371">
    <property type="entry name" value="PTS_EIIA_TYPE_1_HIS"/>
    <property type="match status" value="1"/>
</dbReference>
<dbReference type="OrthoDB" id="92465at2"/>
<dbReference type="PANTHER" id="PTHR45008:SF1">
    <property type="entry name" value="PTS SYSTEM GLUCOSE-SPECIFIC EIIA COMPONENT"/>
    <property type="match status" value="1"/>
</dbReference>
<keyword evidence="3 8" id="KW-0762">Sugar transport</keyword>
<evidence type="ECO:0000256" key="5">
    <source>
        <dbReference type="ARBA" id="ARBA00022683"/>
    </source>
</evidence>
<dbReference type="NCBIfam" id="TIGR00830">
    <property type="entry name" value="PTBA"/>
    <property type="match status" value="1"/>
</dbReference>
<dbReference type="PROSITE" id="PS51093">
    <property type="entry name" value="PTS_EIIA_TYPE_1"/>
    <property type="match status" value="1"/>
</dbReference>
<dbReference type="PANTHER" id="PTHR45008">
    <property type="entry name" value="PTS SYSTEM GLUCOSE-SPECIFIC EIIA COMPONENT"/>
    <property type="match status" value="1"/>
</dbReference>
<name>A0A0U1QNS0_9BACL</name>
<evidence type="ECO:0000256" key="4">
    <source>
        <dbReference type="ARBA" id="ARBA00022679"/>
    </source>
</evidence>
<dbReference type="EMBL" id="AFVQ02000100">
    <property type="protein sequence ID" value="KLI02441.1"/>
    <property type="molecule type" value="Genomic_DNA"/>
</dbReference>
<sequence>MFGKLFQKQTVKEEKVYAPISGQSQMVTDVPDPVFSEKMMGEGMAVTPDIRTHTVVAPIDGEVIQLASTKHAFGIRSKLGEEILVHIGLDTVELNGEGFENLVKVGDKVKVGQPVMKVDFDFISKQGKGIVVPIVITNTAEDKFSFEWSELTQVKAGESVLFTSTLK</sequence>
<feature type="domain" description="PTS EIIA type-1" evidence="7">
    <location>
        <begin position="32"/>
        <end position="138"/>
    </location>
</feature>
<dbReference type="GO" id="GO:0005737">
    <property type="term" value="C:cytoplasm"/>
    <property type="evidence" value="ECO:0007669"/>
    <property type="project" value="UniProtKB-SubCell"/>
</dbReference>
<keyword evidence="5" id="KW-0598">Phosphotransferase system</keyword>
<dbReference type="Proteomes" id="UP000035553">
    <property type="component" value="Unassembled WGS sequence"/>
</dbReference>
<evidence type="ECO:0000313" key="8">
    <source>
        <dbReference type="EMBL" id="KLI02441.1"/>
    </source>
</evidence>
<dbReference type="InterPro" id="IPR001127">
    <property type="entry name" value="PTS_EIIA_1_perm"/>
</dbReference>
<protein>
    <submittedName>
        <fullName evidence="8">PTS glucose transporter subunit IIA</fullName>
    </submittedName>
</protein>
<evidence type="ECO:0000256" key="6">
    <source>
        <dbReference type="ARBA" id="ARBA00022777"/>
    </source>
</evidence>
<gene>
    <name evidence="8" type="ORF">SINU_08240</name>
</gene>
<dbReference type="Pfam" id="PF00358">
    <property type="entry name" value="PTS_EIIA_1"/>
    <property type="match status" value="1"/>
</dbReference>
<comment type="caution">
    <text evidence="8">The sequence shown here is derived from an EMBL/GenBank/DDBJ whole genome shotgun (WGS) entry which is preliminary data.</text>
</comment>
<dbReference type="STRING" id="1069536.SINU_08240"/>
<dbReference type="AlphaFoldDB" id="A0A0U1QNS0"/>
<reference evidence="8 9" key="1">
    <citation type="journal article" date="2011" name="J. Bacteriol.">
        <title>Draft genome sequence of Sporolactobacillus inulinus strain CASD, an efficient D-lactic acid-producing bacterium with high-concentration lactate tolerance capability.</title>
        <authorList>
            <person name="Yu B."/>
            <person name="Su F."/>
            <person name="Wang L."/>
            <person name="Xu K."/>
            <person name="Zhao B."/>
            <person name="Xu P."/>
        </authorList>
    </citation>
    <scope>NUCLEOTIDE SEQUENCE [LARGE SCALE GENOMIC DNA]</scope>
    <source>
        <strain evidence="8 9">CASD</strain>
    </source>
</reference>
<evidence type="ECO:0000256" key="1">
    <source>
        <dbReference type="ARBA" id="ARBA00004496"/>
    </source>
</evidence>
<dbReference type="FunFam" id="2.70.70.10:FF:000001">
    <property type="entry name" value="PTS system glucose-specific IIA component"/>
    <property type="match status" value="1"/>
</dbReference>
<dbReference type="SUPFAM" id="SSF51261">
    <property type="entry name" value="Duplicated hybrid motif"/>
    <property type="match status" value="1"/>
</dbReference>